<evidence type="ECO:0000259" key="7">
    <source>
        <dbReference type="PROSITE" id="PS50305"/>
    </source>
</evidence>
<dbReference type="InterPro" id="IPR026590">
    <property type="entry name" value="Ssirtuin_cat_dom"/>
</dbReference>
<dbReference type="InterPro" id="IPR003000">
    <property type="entry name" value="Sirtuin"/>
</dbReference>
<dbReference type="InterPro" id="IPR050134">
    <property type="entry name" value="NAD-dep_sirtuin_deacylases"/>
</dbReference>
<dbReference type="AlphaFoldDB" id="A0A556A7I9"/>
<comment type="subcellular location">
    <subcellularLocation>
        <location evidence="5">Cytoplasm</location>
    </subcellularLocation>
</comment>
<dbReference type="GO" id="GO:0005737">
    <property type="term" value="C:cytoplasm"/>
    <property type="evidence" value="ECO:0007669"/>
    <property type="project" value="UniProtKB-SubCell"/>
</dbReference>
<feature type="binding site" evidence="5 6">
    <location>
        <position position="194"/>
    </location>
    <ligand>
        <name>Zn(2+)</name>
        <dbReference type="ChEBI" id="CHEBI:29105"/>
    </ligand>
</feature>
<feature type="binding site" evidence="5">
    <location>
        <position position="278"/>
    </location>
    <ligand>
        <name>NAD(+)</name>
        <dbReference type="ChEBI" id="CHEBI:57540"/>
    </ligand>
</feature>
<dbReference type="GO" id="GO:0070403">
    <property type="term" value="F:NAD+ binding"/>
    <property type="evidence" value="ECO:0007669"/>
    <property type="project" value="UniProtKB-UniRule"/>
</dbReference>
<feature type="binding site" evidence="5">
    <location>
        <begin position="117"/>
        <end position="120"/>
    </location>
    <ligand>
        <name>NAD(+)</name>
        <dbReference type="ChEBI" id="CHEBI:57540"/>
    </ligand>
</feature>
<dbReference type="HAMAP" id="MF_01967">
    <property type="entry name" value="Sirtuin_ClassII"/>
    <property type="match status" value="1"/>
</dbReference>
<dbReference type="PROSITE" id="PS50305">
    <property type="entry name" value="SIRTUIN"/>
    <property type="match status" value="1"/>
</dbReference>
<dbReference type="InterPro" id="IPR026591">
    <property type="entry name" value="Sirtuin_cat_small_dom_sf"/>
</dbReference>
<accession>A0A556A7I9</accession>
<dbReference type="RefSeq" id="WP_143950956.1">
    <property type="nucleotide sequence ID" value="NZ_BAABMB010000005.1"/>
</dbReference>
<name>A0A556A7I9_9BURK</name>
<feature type="binding site" evidence="5 6">
    <location>
        <position position="197"/>
    </location>
    <ligand>
        <name>Zn(2+)</name>
        <dbReference type="ChEBI" id="CHEBI:29105"/>
    </ligand>
</feature>
<dbReference type="Proteomes" id="UP000318405">
    <property type="component" value="Unassembled WGS sequence"/>
</dbReference>
<gene>
    <name evidence="5" type="primary">cobB</name>
    <name evidence="8" type="ORF">FOZ76_24705</name>
</gene>
<comment type="caution">
    <text evidence="5">Lacks conserved residue(s) required for the propagation of feature annotation.</text>
</comment>
<sequence length="297" mass="31212">MSRVSATGTAHSFAHDANPTAASLLAFVQRHPRLLVLTGAGCSTDSGIPDYRDADGAWKRPRPVDHRDFVADPAVRRRYWARSLIGWRHFGAARPNAAHLALARLEALGHVARLVTQNVDGLHAAAGSRAVIDLHGRLDQVVCLDCGHRLPRAVFQRALADANPAWASAQAAPAPDGDAELDGADFSAFTVPACSRCGGRLKPDVVFFGDNVPLARVRAATDALAQADALLVVGSSLMVYSGFRFARKAAERGQAIAILNRGRTRADALATLKLDAAVAPALTALVQGLASTGTAGL</sequence>
<feature type="domain" description="Deacetylase sirtuin-type" evidence="7">
    <location>
        <begin position="14"/>
        <end position="289"/>
    </location>
</feature>
<reference evidence="8 9" key="1">
    <citation type="submission" date="2019-07" db="EMBL/GenBank/DDBJ databases">
        <title>Qingshengfaniella alkalisoli gen. nov., sp. nov., isolated from saline soil.</title>
        <authorList>
            <person name="Xu L."/>
            <person name="Huang X.-X."/>
            <person name="Sun J.-Q."/>
        </authorList>
    </citation>
    <scope>NUCLEOTIDE SEQUENCE [LARGE SCALE GENOMIC DNA]</scope>
    <source>
        <strain evidence="8 9">DSM 27279</strain>
    </source>
</reference>
<feature type="binding site" evidence="5">
    <location>
        <begin position="260"/>
        <end position="262"/>
    </location>
    <ligand>
        <name>NAD(+)</name>
        <dbReference type="ChEBI" id="CHEBI:57540"/>
    </ligand>
</feature>
<comment type="function">
    <text evidence="5">NAD-dependent protein deacetylase which modulates the activities of several enzymes which are inactive in their acetylated form.</text>
</comment>
<proteinExistence type="inferred from homology"/>
<dbReference type="SUPFAM" id="SSF52467">
    <property type="entry name" value="DHS-like NAD/FAD-binding domain"/>
    <property type="match status" value="1"/>
</dbReference>
<evidence type="ECO:0000256" key="3">
    <source>
        <dbReference type="ARBA" id="ARBA00022833"/>
    </source>
</evidence>
<feature type="active site" description="Proton acceptor" evidence="5 6">
    <location>
        <position position="135"/>
    </location>
</feature>
<dbReference type="PANTHER" id="PTHR11085">
    <property type="entry name" value="NAD-DEPENDENT PROTEIN DEACYLASE SIRTUIN-5, MITOCHONDRIAL-RELATED"/>
    <property type="match status" value="1"/>
</dbReference>
<dbReference type="InterPro" id="IPR029035">
    <property type="entry name" value="DHS-like_NAD/FAD-binding_dom"/>
</dbReference>
<dbReference type="Pfam" id="PF02146">
    <property type="entry name" value="SIR2"/>
    <property type="match status" value="1"/>
</dbReference>
<evidence type="ECO:0000313" key="8">
    <source>
        <dbReference type="EMBL" id="TSH88840.1"/>
    </source>
</evidence>
<dbReference type="InterPro" id="IPR026587">
    <property type="entry name" value="Sirtuin_class_II"/>
</dbReference>
<dbReference type="OrthoDB" id="9800582at2"/>
<dbReference type="Gene3D" id="3.30.1600.10">
    <property type="entry name" value="SIR2/SIRT2 'Small Domain"/>
    <property type="match status" value="1"/>
</dbReference>
<dbReference type="NCBIfam" id="NF003738">
    <property type="entry name" value="PRK05333.1"/>
    <property type="match status" value="1"/>
</dbReference>
<comment type="similarity">
    <text evidence="5">Belongs to the sirtuin family. Class II subfamily.</text>
</comment>
<organism evidence="8 9">
    <name type="scientific">Verticiella sediminum</name>
    <dbReference type="NCBI Taxonomy" id="1247510"/>
    <lineage>
        <taxon>Bacteria</taxon>
        <taxon>Pseudomonadati</taxon>
        <taxon>Pseudomonadota</taxon>
        <taxon>Betaproteobacteria</taxon>
        <taxon>Burkholderiales</taxon>
        <taxon>Alcaligenaceae</taxon>
        <taxon>Verticiella</taxon>
    </lineage>
</organism>
<evidence type="ECO:0000256" key="4">
    <source>
        <dbReference type="ARBA" id="ARBA00023027"/>
    </source>
</evidence>
<dbReference type="GO" id="GO:0017136">
    <property type="term" value="F:histone deacetylase activity, NAD-dependent"/>
    <property type="evidence" value="ECO:0007669"/>
    <property type="project" value="TreeGrafter"/>
</dbReference>
<keyword evidence="9" id="KW-1185">Reference proteome</keyword>
<dbReference type="Gene3D" id="3.40.50.1220">
    <property type="entry name" value="TPP-binding domain"/>
    <property type="match status" value="1"/>
</dbReference>
<evidence type="ECO:0000256" key="2">
    <source>
        <dbReference type="ARBA" id="ARBA00022723"/>
    </source>
</evidence>
<feature type="binding site" evidence="5 6">
    <location>
        <position position="146"/>
    </location>
    <ligand>
        <name>Zn(2+)</name>
        <dbReference type="ChEBI" id="CHEBI:29105"/>
    </ligand>
</feature>
<evidence type="ECO:0000256" key="1">
    <source>
        <dbReference type="ARBA" id="ARBA00022679"/>
    </source>
</evidence>
<protein>
    <recommendedName>
        <fullName evidence="5">NAD-dependent protein deacetylase</fullName>
        <ecNumber evidence="5">2.3.1.286</ecNumber>
    </recommendedName>
    <alternativeName>
        <fullName evidence="5">Regulatory protein SIR2 homolog</fullName>
    </alternativeName>
</protein>
<feature type="binding site" evidence="5 6">
    <location>
        <position position="143"/>
    </location>
    <ligand>
        <name>Zn(2+)</name>
        <dbReference type="ChEBI" id="CHEBI:29105"/>
    </ligand>
</feature>
<evidence type="ECO:0000256" key="6">
    <source>
        <dbReference type="PROSITE-ProRule" id="PRU00236"/>
    </source>
</evidence>
<comment type="caution">
    <text evidence="8">The sequence shown here is derived from an EMBL/GenBank/DDBJ whole genome shotgun (WGS) entry which is preliminary data.</text>
</comment>
<feature type="binding site" evidence="5">
    <location>
        <begin position="234"/>
        <end position="236"/>
    </location>
    <ligand>
        <name>NAD(+)</name>
        <dbReference type="ChEBI" id="CHEBI:57540"/>
    </ligand>
</feature>
<keyword evidence="4 5" id="KW-0520">NAD</keyword>
<dbReference type="PANTHER" id="PTHR11085:SF10">
    <property type="entry name" value="NAD-DEPENDENT PROTEIN DEACYLASE SIRTUIN-5, MITOCHONDRIAL-RELATED"/>
    <property type="match status" value="1"/>
</dbReference>
<keyword evidence="2 5" id="KW-0479">Metal-binding</keyword>
<keyword evidence="5" id="KW-0963">Cytoplasm</keyword>
<dbReference type="EC" id="2.3.1.286" evidence="5"/>
<evidence type="ECO:0000256" key="5">
    <source>
        <dbReference type="HAMAP-Rule" id="MF_01967"/>
    </source>
</evidence>
<evidence type="ECO:0000313" key="9">
    <source>
        <dbReference type="Proteomes" id="UP000318405"/>
    </source>
</evidence>
<keyword evidence="1 5" id="KW-0808">Transferase</keyword>
<dbReference type="EMBL" id="VLTJ01000042">
    <property type="protein sequence ID" value="TSH88840.1"/>
    <property type="molecule type" value="Genomic_DNA"/>
</dbReference>
<comment type="catalytic activity">
    <reaction evidence="5">
        <text>N(6)-acetyl-L-lysyl-[protein] + NAD(+) + H2O = 2''-O-acetyl-ADP-D-ribose + nicotinamide + L-lysyl-[protein]</text>
        <dbReference type="Rhea" id="RHEA:43636"/>
        <dbReference type="Rhea" id="RHEA-COMP:9752"/>
        <dbReference type="Rhea" id="RHEA-COMP:10731"/>
        <dbReference type="ChEBI" id="CHEBI:15377"/>
        <dbReference type="ChEBI" id="CHEBI:17154"/>
        <dbReference type="ChEBI" id="CHEBI:29969"/>
        <dbReference type="ChEBI" id="CHEBI:57540"/>
        <dbReference type="ChEBI" id="CHEBI:61930"/>
        <dbReference type="ChEBI" id="CHEBI:83767"/>
        <dbReference type="EC" id="2.3.1.286"/>
    </reaction>
</comment>
<dbReference type="GO" id="GO:0008270">
    <property type="term" value="F:zinc ion binding"/>
    <property type="evidence" value="ECO:0007669"/>
    <property type="project" value="UniProtKB-UniRule"/>
</dbReference>
<keyword evidence="3 5" id="KW-0862">Zinc</keyword>
<comment type="cofactor">
    <cofactor evidence="5">
        <name>Zn(2+)</name>
        <dbReference type="ChEBI" id="CHEBI:29105"/>
    </cofactor>
    <text evidence="5">Binds 1 zinc ion per subunit.</text>
</comment>